<dbReference type="EMBL" id="RSCL01000053">
    <property type="protein sequence ID" value="RUS93960.1"/>
    <property type="molecule type" value="Genomic_DNA"/>
</dbReference>
<dbReference type="RefSeq" id="WP_127087413.1">
    <property type="nucleotide sequence ID" value="NZ_RSCL01000053.1"/>
</dbReference>
<proteinExistence type="predicted"/>
<evidence type="ECO:0000313" key="2">
    <source>
        <dbReference type="Proteomes" id="UP000271624"/>
    </source>
</evidence>
<name>A0A3S1BS73_9CYAN</name>
<keyword evidence="2" id="KW-1185">Reference proteome</keyword>
<gene>
    <name evidence="1" type="ORF">DSM106972_094970</name>
</gene>
<comment type="caution">
    <text evidence="1">The sequence shown here is derived from an EMBL/GenBank/DDBJ whole genome shotgun (WGS) entry which is preliminary data.</text>
</comment>
<dbReference type="Proteomes" id="UP000271624">
    <property type="component" value="Unassembled WGS sequence"/>
</dbReference>
<reference evidence="1" key="2">
    <citation type="journal article" date="2019" name="Genome Biol. Evol.">
        <title>Day and night: Metabolic profiles and evolutionary relationships of six axenic non-marine cyanobacteria.</title>
        <authorList>
            <person name="Will S.E."/>
            <person name="Henke P."/>
            <person name="Boedeker C."/>
            <person name="Huang S."/>
            <person name="Brinkmann H."/>
            <person name="Rohde M."/>
            <person name="Jarek M."/>
            <person name="Friedl T."/>
            <person name="Seufert S."/>
            <person name="Schumacher M."/>
            <person name="Overmann J."/>
            <person name="Neumann-Schaal M."/>
            <person name="Petersen J."/>
        </authorList>
    </citation>
    <scope>NUCLEOTIDE SEQUENCE [LARGE SCALE GENOMIC DNA]</scope>
    <source>
        <strain evidence="1">PCC 7102</strain>
    </source>
</reference>
<reference evidence="1" key="1">
    <citation type="submission" date="2018-12" db="EMBL/GenBank/DDBJ databases">
        <authorList>
            <person name="Will S."/>
            <person name="Neumann-Schaal M."/>
            <person name="Henke P."/>
        </authorList>
    </citation>
    <scope>NUCLEOTIDE SEQUENCE</scope>
    <source>
        <strain evidence="1">PCC 7102</strain>
    </source>
</reference>
<evidence type="ECO:0000313" key="1">
    <source>
        <dbReference type="EMBL" id="RUS93960.1"/>
    </source>
</evidence>
<dbReference type="OrthoDB" id="583065at2"/>
<sequence>MSLFLAALSIGDITSIIQAATNVIQAIAVVISLLYLARQVQESTKAAKGATYQAIISSFAELEALITQDEQVARIYTLGKKEPNSLSENEVTRFNEIMSTFFNLYENLYYQYKNNLLEEELWAGWCRNMRTDLEETGAAKWWENKGYLYSKSFREYVKLGKCPKS</sequence>
<protein>
    <submittedName>
        <fullName evidence="1">Uncharacterized protein</fullName>
    </submittedName>
</protein>
<accession>A0A3S1BS73</accession>
<organism evidence="1 2">
    <name type="scientific">Dulcicalothrix desertica PCC 7102</name>
    <dbReference type="NCBI Taxonomy" id="232991"/>
    <lineage>
        <taxon>Bacteria</taxon>
        <taxon>Bacillati</taxon>
        <taxon>Cyanobacteriota</taxon>
        <taxon>Cyanophyceae</taxon>
        <taxon>Nostocales</taxon>
        <taxon>Calotrichaceae</taxon>
        <taxon>Dulcicalothrix</taxon>
    </lineage>
</organism>
<dbReference type="AlphaFoldDB" id="A0A3S1BS73"/>